<dbReference type="EMBL" id="CCNE01000014">
    <property type="protein sequence ID" value="CDX55859.1"/>
    <property type="molecule type" value="Genomic_DNA"/>
</dbReference>
<sequence>MAKSRLTALDADILASVLRNEVREKKTPEAEWPSLASQIIRDYTGSQAVDTKLLDWILEKVSRR</sequence>
<evidence type="ECO:0000313" key="2">
    <source>
        <dbReference type="Proteomes" id="UP000046122"/>
    </source>
</evidence>
<evidence type="ECO:0000313" key="1">
    <source>
        <dbReference type="EMBL" id="CDX55859.1"/>
    </source>
</evidence>
<gene>
    <name evidence="1" type="ORF">MPL3365_210096</name>
</gene>
<dbReference type="Proteomes" id="UP000046122">
    <property type="component" value="Unassembled WGS sequence"/>
</dbReference>
<proteinExistence type="predicted"/>
<organism evidence="1 2">
    <name type="scientific">Mesorhizobium plurifarium</name>
    <dbReference type="NCBI Taxonomy" id="69974"/>
    <lineage>
        <taxon>Bacteria</taxon>
        <taxon>Pseudomonadati</taxon>
        <taxon>Pseudomonadota</taxon>
        <taxon>Alphaproteobacteria</taxon>
        <taxon>Hyphomicrobiales</taxon>
        <taxon>Phyllobacteriaceae</taxon>
        <taxon>Mesorhizobium</taxon>
    </lineage>
</organism>
<dbReference type="AlphaFoldDB" id="A0A090G418"/>
<reference evidence="1 2" key="1">
    <citation type="submission" date="2014-08" db="EMBL/GenBank/DDBJ databases">
        <authorList>
            <person name="Moulin Lionel"/>
        </authorList>
    </citation>
    <scope>NUCLEOTIDE SEQUENCE [LARGE SCALE GENOMIC DNA]</scope>
</reference>
<name>A0A090G418_MESPL</name>
<protein>
    <submittedName>
        <fullName evidence="1">Uncharacterized protein</fullName>
    </submittedName>
</protein>
<accession>A0A090G418</accession>